<sequence length="135" mass="15599">MTYDQGLFRELDKTTVSKVRIGNGEYISTRGKWTIAIESLSGLKLILDVLFVPNIDQNLLSVGQLLEKGFKVLFKDKFYMIKDANGKYVFKIKMRGKSFALNLLEEEQTAVFQENNVTTLWHKRLGHFHHNGVLY</sequence>
<evidence type="ECO:0000313" key="2">
    <source>
        <dbReference type="EMBL" id="RVX14765.1"/>
    </source>
</evidence>
<name>A0A438K0N4_VITVI</name>
<accession>A0A438K0N4</accession>
<dbReference type="Pfam" id="PF22936">
    <property type="entry name" value="Pol_BBD"/>
    <property type="match status" value="1"/>
</dbReference>
<dbReference type="EMBL" id="QGNW01000020">
    <property type="protein sequence ID" value="RVX14765.1"/>
    <property type="molecule type" value="Genomic_DNA"/>
</dbReference>
<proteinExistence type="predicted"/>
<dbReference type="InterPro" id="IPR054722">
    <property type="entry name" value="PolX-like_BBD"/>
</dbReference>
<feature type="domain" description="Retrovirus-related Pol polyprotein from transposon TNT 1-94-like beta-barrel" evidence="1">
    <location>
        <begin position="1"/>
        <end position="70"/>
    </location>
</feature>
<organism evidence="2 3">
    <name type="scientific">Vitis vinifera</name>
    <name type="common">Grape</name>
    <dbReference type="NCBI Taxonomy" id="29760"/>
    <lineage>
        <taxon>Eukaryota</taxon>
        <taxon>Viridiplantae</taxon>
        <taxon>Streptophyta</taxon>
        <taxon>Embryophyta</taxon>
        <taxon>Tracheophyta</taxon>
        <taxon>Spermatophyta</taxon>
        <taxon>Magnoliopsida</taxon>
        <taxon>eudicotyledons</taxon>
        <taxon>Gunneridae</taxon>
        <taxon>Pentapetalae</taxon>
        <taxon>rosids</taxon>
        <taxon>Vitales</taxon>
        <taxon>Vitaceae</taxon>
        <taxon>Viteae</taxon>
        <taxon>Vitis</taxon>
    </lineage>
</organism>
<dbReference type="Proteomes" id="UP000288805">
    <property type="component" value="Unassembled WGS sequence"/>
</dbReference>
<evidence type="ECO:0000313" key="3">
    <source>
        <dbReference type="Proteomes" id="UP000288805"/>
    </source>
</evidence>
<gene>
    <name evidence="2" type="ORF">CK203_011848</name>
</gene>
<protein>
    <recommendedName>
        <fullName evidence="1">Retrovirus-related Pol polyprotein from transposon TNT 1-94-like beta-barrel domain-containing protein</fullName>
    </recommendedName>
</protein>
<comment type="caution">
    <text evidence="2">The sequence shown here is derived from an EMBL/GenBank/DDBJ whole genome shotgun (WGS) entry which is preliminary data.</text>
</comment>
<reference evidence="2 3" key="1">
    <citation type="journal article" date="2018" name="PLoS Genet.">
        <title>Population sequencing reveals clonal diversity and ancestral inbreeding in the grapevine cultivar Chardonnay.</title>
        <authorList>
            <person name="Roach M.J."/>
            <person name="Johnson D.L."/>
            <person name="Bohlmann J."/>
            <person name="van Vuuren H.J."/>
            <person name="Jones S.J."/>
            <person name="Pretorius I.S."/>
            <person name="Schmidt S.A."/>
            <person name="Borneman A.R."/>
        </authorList>
    </citation>
    <scope>NUCLEOTIDE SEQUENCE [LARGE SCALE GENOMIC DNA]</scope>
    <source>
        <strain evidence="3">cv. Chardonnay</strain>
        <tissue evidence="2">Leaf</tissue>
    </source>
</reference>
<evidence type="ECO:0000259" key="1">
    <source>
        <dbReference type="Pfam" id="PF22936"/>
    </source>
</evidence>
<dbReference type="AlphaFoldDB" id="A0A438K0N4"/>